<organism evidence="2 3">
    <name type="scientific">Phytophthora fragariaefolia</name>
    <dbReference type="NCBI Taxonomy" id="1490495"/>
    <lineage>
        <taxon>Eukaryota</taxon>
        <taxon>Sar</taxon>
        <taxon>Stramenopiles</taxon>
        <taxon>Oomycota</taxon>
        <taxon>Peronosporomycetes</taxon>
        <taxon>Peronosporales</taxon>
        <taxon>Peronosporaceae</taxon>
        <taxon>Phytophthora</taxon>
    </lineage>
</organism>
<dbReference type="AlphaFoldDB" id="A0A9W6XS59"/>
<evidence type="ECO:0000313" key="3">
    <source>
        <dbReference type="Proteomes" id="UP001165121"/>
    </source>
</evidence>
<sequence>MNLNSKTKNEVERPTAAKKARDGLPLATSPDHQKRRVSLGQVALVDEPKHHVSSADAEVRVVDDHLASEEVHLPAPVV</sequence>
<feature type="compositionally biased region" description="Basic and acidic residues" evidence="1">
    <location>
        <begin position="7"/>
        <end position="22"/>
    </location>
</feature>
<gene>
    <name evidence="2" type="ORF">Pfra01_001514000</name>
</gene>
<protein>
    <submittedName>
        <fullName evidence="2">Unnamed protein product</fullName>
    </submittedName>
</protein>
<accession>A0A9W6XS59</accession>
<feature type="region of interest" description="Disordered" evidence="1">
    <location>
        <begin position="1"/>
        <end position="35"/>
    </location>
</feature>
<proteinExistence type="predicted"/>
<reference evidence="2" key="1">
    <citation type="submission" date="2023-04" db="EMBL/GenBank/DDBJ databases">
        <title>Phytophthora fragariaefolia NBRC 109709.</title>
        <authorList>
            <person name="Ichikawa N."/>
            <person name="Sato H."/>
            <person name="Tonouchi N."/>
        </authorList>
    </citation>
    <scope>NUCLEOTIDE SEQUENCE</scope>
    <source>
        <strain evidence="2">NBRC 109709</strain>
    </source>
</reference>
<comment type="caution">
    <text evidence="2">The sequence shown here is derived from an EMBL/GenBank/DDBJ whole genome shotgun (WGS) entry which is preliminary data.</text>
</comment>
<evidence type="ECO:0000313" key="2">
    <source>
        <dbReference type="EMBL" id="GMF44000.1"/>
    </source>
</evidence>
<dbReference type="EMBL" id="BSXT01001622">
    <property type="protein sequence ID" value="GMF44000.1"/>
    <property type="molecule type" value="Genomic_DNA"/>
</dbReference>
<keyword evidence="3" id="KW-1185">Reference proteome</keyword>
<dbReference type="Proteomes" id="UP001165121">
    <property type="component" value="Unassembled WGS sequence"/>
</dbReference>
<name>A0A9W6XS59_9STRA</name>
<evidence type="ECO:0000256" key="1">
    <source>
        <dbReference type="SAM" id="MobiDB-lite"/>
    </source>
</evidence>